<keyword evidence="8 12" id="KW-0807">Transducer</keyword>
<dbReference type="AlphaFoldDB" id="A0A9N9WQW7"/>
<dbReference type="Proteomes" id="UP001153620">
    <property type="component" value="Chromosome 2"/>
</dbReference>
<feature type="transmembrane region" description="Helical" evidence="12">
    <location>
        <begin position="198"/>
        <end position="215"/>
    </location>
</feature>
<feature type="transmembrane region" description="Helical" evidence="12">
    <location>
        <begin position="21"/>
        <end position="37"/>
    </location>
</feature>
<keyword evidence="2 12" id="KW-0716">Sensory transduction</keyword>
<organism evidence="13 14">
    <name type="scientific">Chironomus riparius</name>
    <dbReference type="NCBI Taxonomy" id="315576"/>
    <lineage>
        <taxon>Eukaryota</taxon>
        <taxon>Metazoa</taxon>
        <taxon>Ecdysozoa</taxon>
        <taxon>Arthropoda</taxon>
        <taxon>Hexapoda</taxon>
        <taxon>Insecta</taxon>
        <taxon>Pterygota</taxon>
        <taxon>Neoptera</taxon>
        <taxon>Endopterygota</taxon>
        <taxon>Diptera</taxon>
        <taxon>Nematocera</taxon>
        <taxon>Chironomoidea</taxon>
        <taxon>Chironomidae</taxon>
        <taxon>Chironominae</taxon>
        <taxon>Chironomus</taxon>
    </lineage>
</organism>
<evidence type="ECO:0000313" key="13">
    <source>
        <dbReference type="EMBL" id="CAG9802331.1"/>
    </source>
</evidence>
<dbReference type="Pfam" id="PF02949">
    <property type="entry name" value="7tm_6"/>
    <property type="match status" value="1"/>
</dbReference>
<comment type="subunit">
    <text evidence="11">Interacts with Orco. Complexes exist early in the endomembrane system in olfactory sensory neurons (OSNs), coupling these complexes to the conserved ciliary trafficking pathway.</text>
</comment>
<comment type="similarity">
    <text evidence="10">Belongs to the insect chemoreceptor superfamily. Heteromeric odorant receptor channel (TC 1.A.69) family. Or2a subfamily.</text>
</comment>
<keyword evidence="6 12" id="KW-0472">Membrane</keyword>
<keyword evidence="5 12" id="KW-1133">Transmembrane helix</keyword>
<dbReference type="GO" id="GO:0005886">
    <property type="term" value="C:plasma membrane"/>
    <property type="evidence" value="ECO:0007669"/>
    <property type="project" value="UniProtKB-SubCell"/>
</dbReference>
<evidence type="ECO:0000256" key="2">
    <source>
        <dbReference type="ARBA" id="ARBA00022606"/>
    </source>
</evidence>
<comment type="caution">
    <text evidence="12">Lacks conserved residue(s) required for the propagation of feature annotation.</text>
</comment>
<evidence type="ECO:0000313" key="14">
    <source>
        <dbReference type="Proteomes" id="UP001153620"/>
    </source>
</evidence>
<dbReference type="InterPro" id="IPR004117">
    <property type="entry name" value="7tm6_olfct_rcpt"/>
</dbReference>
<feature type="transmembrane region" description="Helical" evidence="12">
    <location>
        <begin position="293"/>
        <end position="314"/>
    </location>
</feature>
<dbReference type="OrthoDB" id="7759666at2759"/>
<dbReference type="GO" id="GO:0005549">
    <property type="term" value="F:odorant binding"/>
    <property type="evidence" value="ECO:0007669"/>
    <property type="project" value="InterPro"/>
</dbReference>
<evidence type="ECO:0000256" key="7">
    <source>
        <dbReference type="ARBA" id="ARBA00023170"/>
    </source>
</evidence>
<dbReference type="EMBL" id="OU895878">
    <property type="protein sequence ID" value="CAG9802331.1"/>
    <property type="molecule type" value="Genomic_DNA"/>
</dbReference>
<reference evidence="13" key="2">
    <citation type="submission" date="2022-10" db="EMBL/GenBank/DDBJ databases">
        <authorList>
            <consortium name="ENA_rothamsted_submissions"/>
            <consortium name="culmorum"/>
            <person name="King R."/>
        </authorList>
    </citation>
    <scope>NUCLEOTIDE SEQUENCE</scope>
</reference>
<reference evidence="13" key="1">
    <citation type="submission" date="2022-01" db="EMBL/GenBank/DDBJ databases">
        <authorList>
            <person name="King R."/>
        </authorList>
    </citation>
    <scope>NUCLEOTIDE SEQUENCE</scope>
</reference>
<dbReference type="PANTHER" id="PTHR21137">
    <property type="entry name" value="ODORANT RECEPTOR"/>
    <property type="match status" value="1"/>
</dbReference>
<gene>
    <name evidence="13" type="ORF">CHIRRI_LOCUS5243</name>
</gene>
<keyword evidence="7 12" id="KW-0675">Receptor</keyword>
<protein>
    <recommendedName>
        <fullName evidence="12">Odorant receptor</fullName>
    </recommendedName>
</protein>
<evidence type="ECO:0000256" key="1">
    <source>
        <dbReference type="ARBA" id="ARBA00004141"/>
    </source>
</evidence>
<sequence length="389" mass="45468">MGRDKQLRSEKSKQSVTMDLGFFRTSLKLTRFLGIWVKKDDPVYYLAYSIFMQFVFVYAFTFMMGMYIVNVSDIIDFADQSSSFCTYIVCSVKCINIFFQIDKLEANFRELKQCIEDYETPELYTKHVSKANKLLKMYWAATFSTVFYAGFIPFFSDRLAYPMWFPYSLENPTLYYISAFYQWIGTILYSTANVMMDSLPVLFIAYFIALFENIADRLAAIKRQGVIKGKKKFDNRKELIKCVKYQLKVIELVRKTENIFSVVIFIQGLFSSVILCTTSFALTMLVFPTDVNLMIKFTTYMMAMVSQIFIPCYYGTELKLAYERISDALFHSEWMYEDKESRKIISFIIEHSKEPMKIVAFGIVKIDLANFGTICNSAYSLFSVFKRTN</sequence>
<comment type="subcellular location">
    <subcellularLocation>
        <location evidence="12">Cell membrane</location>
        <topology evidence="12">Multi-pass membrane protein</topology>
    </subcellularLocation>
    <subcellularLocation>
        <location evidence="1">Membrane</location>
        <topology evidence="1">Multi-pass membrane protein</topology>
    </subcellularLocation>
</comment>
<evidence type="ECO:0000256" key="10">
    <source>
        <dbReference type="ARBA" id="ARBA00037946"/>
    </source>
</evidence>
<accession>A0A9N9WQW7</accession>
<evidence type="ECO:0000256" key="6">
    <source>
        <dbReference type="ARBA" id="ARBA00023136"/>
    </source>
</evidence>
<keyword evidence="3 12" id="KW-0812">Transmembrane</keyword>
<comment type="function">
    <text evidence="9">Odorant receptor which mediates acceptance or avoidance behavior, depending on its substrates. The odorant receptor repertoire encodes a large collection of odor stimuli that vary widely in identity, intensity, and duration. May form a complex with Orco to form odorant-sensing units, providing sensitive and prolonged odorant signaling and calcium permeability.</text>
</comment>
<evidence type="ECO:0000256" key="11">
    <source>
        <dbReference type="ARBA" id="ARBA00038679"/>
    </source>
</evidence>
<keyword evidence="4 12" id="KW-0552">Olfaction</keyword>
<evidence type="ECO:0000256" key="12">
    <source>
        <dbReference type="RuleBase" id="RU351113"/>
    </source>
</evidence>
<name>A0A9N9WQW7_9DIPT</name>
<feature type="transmembrane region" description="Helical" evidence="12">
    <location>
        <begin position="259"/>
        <end position="287"/>
    </location>
</feature>
<evidence type="ECO:0000256" key="9">
    <source>
        <dbReference type="ARBA" id="ARBA00037764"/>
    </source>
</evidence>
<evidence type="ECO:0000256" key="5">
    <source>
        <dbReference type="ARBA" id="ARBA00022989"/>
    </source>
</evidence>
<proteinExistence type="inferred from homology"/>
<feature type="transmembrane region" description="Helical" evidence="12">
    <location>
        <begin position="43"/>
        <end position="69"/>
    </location>
</feature>
<feature type="transmembrane region" description="Helical" evidence="12">
    <location>
        <begin position="137"/>
        <end position="161"/>
    </location>
</feature>
<evidence type="ECO:0000256" key="4">
    <source>
        <dbReference type="ARBA" id="ARBA00022725"/>
    </source>
</evidence>
<evidence type="ECO:0000256" key="8">
    <source>
        <dbReference type="ARBA" id="ARBA00023224"/>
    </source>
</evidence>
<dbReference type="GO" id="GO:0007165">
    <property type="term" value="P:signal transduction"/>
    <property type="evidence" value="ECO:0007669"/>
    <property type="project" value="UniProtKB-KW"/>
</dbReference>
<evidence type="ECO:0000256" key="3">
    <source>
        <dbReference type="ARBA" id="ARBA00022692"/>
    </source>
</evidence>
<keyword evidence="14" id="KW-1185">Reference proteome</keyword>
<dbReference type="PANTHER" id="PTHR21137:SF37">
    <property type="entry name" value="ODORANT RECEPTOR 46A, ISOFORM B-RELATED"/>
    <property type="match status" value="1"/>
</dbReference>
<dbReference type="GO" id="GO:0004984">
    <property type="term" value="F:olfactory receptor activity"/>
    <property type="evidence" value="ECO:0007669"/>
    <property type="project" value="InterPro"/>
</dbReference>